<protein>
    <submittedName>
        <fullName evidence="1">Uncharacterized protein</fullName>
    </submittedName>
</protein>
<name>A0A919MME3_9ACTN</name>
<keyword evidence="2" id="KW-1185">Reference proteome</keyword>
<dbReference type="Proteomes" id="UP000636960">
    <property type="component" value="Unassembled WGS sequence"/>
</dbReference>
<evidence type="ECO:0000313" key="2">
    <source>
        <dbReference type="Proteomes" id="UP000636960"/>
    </source>
</evidence>
<dbReference type="EMBL" id="BOMV01000003">
    <property type="protein sequence ID" value="GIE92871.1"/>
    <property type="molecule type" value="Genomic_DNA"/>
</dbReference>
<sequence length="70" mass="7268">MYAAQPGQVTEEFPVEAHHITQMGRIVREPGDAVIRRGGVCRGSVIPVGPIDVPVVVHTGTIDATGPGAP</sequence>
<accession>A0A919MME3</accession>
<organism evidence="1 2">
    <name type="scientific">Paractinoplanes rishiriensis</name>
    <dbReference type="NCBI Taxonomy" id="1050105"/>
    <lineage>
        <taxon>Bacteria</taxon>
        <taxon>Bacillati</taxon>
        <taxon>Actinomycetota</taxon>
        <taxon>Actinomycetes</taxon>
        <taxon>Micromonosporales</taxon>
        <taxon>Micromonosporaceae</taxon>
        <taxon>Paractinoplanes</taxon>
    </lineage>
</organism>
<evidence type="ECO:0000313" key="1">
    <source>
        <dbReference type="EMBL" id="GIE92871.1"/>
    </source>
</evidence>
<dbReference type="AlphaFoldDB" id="A0A919MME3"/>
<comment type="caution">
    <text evidence="1">The sequence shown here is derived from an EMBL/GenBank/DDBJ whole genome shotgun (WGS) entry which is preliminary data.</text>
</comment>
<reference evidence="1" key="1">
    <citation type="submission" date="2021-01" db="EMBL/GenBank/DDBJ databases">
        <title>Whole genome shotgun sequence of Actinoplanes rishiriensis NBRC 108556.</title>
        <authorList>
            <person name="Komaki H."/>
            <person name="Tamura T."/>
        </authorList>
    </citation>
    <scope>NUCLEOTIDE SEQUENCE</scope>
    <source>
        <strain evidence="1">NBRC 108556</strain>
    </source>
</reference>
<proteinExistence type="predicted"/>
<gene>
    <name evidence="1" type="ORF">Ari01nite_03360</name>
</gene>